<evidence type="ECO:0000313" key="2">
    <source>
        <dbReference type="Proteomes" id="UP000270924"/>
    </source>
</evidence>
<dbReference type="OrthoDB" id="9977517at2759"/>
<dbReference type="InParanoid" id="A0A3P7FQF3"/>
<organism evidence="1 2">
    <name type="scientific">Wuchereria bancrofti</name>
    <dbReference type="NCBI Taxonomy" id="6293"/>
    <lineage>
        <taxon>Eukaryota</taxon>
        <taxon>Metazoa</taxon>
        <taxon>Ecdysozoa</taxon>
        <taxon>Nematoda</taxon>
        <taxon>Chromadorea</taxon>
        <taxon>Rhabditida</taxon>
        <taxon>Spirurina</taxon>
        <taxon>Spiruromorpha</taxon>
        <taxon>Filarioidea</taxon>
        <taxon>Onchocercidae</taxon>
        <taxon>Wuchereria</taxon>
    </lineage>
</organism>
<evidence type="ECO:0000313" key="1">
    <source>
        <dbReference type="EMBL" id="VDM11515.1"/>
    </source>
</evidence>
<accession>A0A3P7FQF3</accession>
<keyword evidence="2" id="KW-1185">Reference proteome</keyword>
<dbReference type="EMBL" id="UYWW01002204">
    <property type="protein sequence ID" value="VDM11515.1"/>
    <property type="molecule type" value="Genomic_DNA"/>
</dbReference>
<gene>
    <name evidence="1" type="ORF">WBA_LOCUS4901</name>
</gene>
<proteinExistence type="predicted"/>
<name>A0A3P7FQF3_WUCBA</name>
<sequence>MINGERKLDRLMVSSHANIMAETQKSKDMVDLELIIRNWAKQIFEVTKTRDEAKINKKYLEIKQENKIIIVEIFSDQ</sequence>
<dbReference type="AlphaFoldDB" id="A0A3P7FQF3"/>
<protein>
    <submittedName>
        <fullName evidence="1">Uncharacterized protein</fullName>
    </submittedName>
</protein>
<dbReference type="Proteomes" id="UP000270924">
    <property type="component" value="Unassembled WGS sequence"/>
</dbReference>
<reference evidence="1 2" key="1">
    <citation type="submission" date="2018-11" db="EMBL/GenBank/DDBJ databases">
        <authorList>
            <consortium name="Pathogen Informatics"/>
        </authorList>
    </citation>
    <scope>NUCLEOTIDE SEQUENCE [LARGE SCALE GENOMIC DNA]</scope>
</reference>